<organism evidence="1">
    <name type="scientific">Myoviridae sp. ctPSW2</name>
    <dbReference type="NCBI Taxonomy" id="2826648"/>
    <lineage>
        <taxon>Viruses</taxon>
        <taxon>Duplodnaviria</taxon>
        <taxon>Heunggongvirae</taxon>
        <taxon>Uroviricota</taxon>
        <taxon>Caudoviricetes</taxon>
    </lineage>
</organism>
<proteinExistence type="predicted"/>
<dbReference type="NCBIfam" id="TIGR01634">
    <property type="entry name" value="tail_P2_I"/>
    <property type="match status" value="1"/>
</dbReference>
<protein>
    <submittedName>
        <fullName evidence="1">Tail protein</fullName>
    </submittedName>
</protein>
<dbReference type="EMBL" id="BK014940">
    <property type="protein sequence ID" value="DAD83675.1"/>
    <property type="molecule type" value="Genomic_DNA"/>
</dbReference>
<reference evidence="1" key="1">
    <citation type="journal article" date="2021" name="Proc. Natl. Acad. Sci. U.S.A.">
        <title>A Catalog of Tens of Thousands of Viruses from Human Metagenomes Reveals Hidden Associations with Chronic Diseases.</title>
        <authorList>
            <person name="Tisza M.J."/>
            <person name="Buck C.B."/>
        </authorList>
    </citation>
    <scope>NUCLEOTIDE SEQUENCE</scope>
    <source>
        <strain evidence="1">CtPSW2</strain>
    </source>
</reference>
<dbReference type="InterPro" id="IPR006521">
    <property type="entry name" value="Tail_protein_I"/>
</dbReference>
<name>A0A8S5MP19_9CAUD</name>
<sequence>MAAKMNKYQTAQPSTRTAFEKKFGEAEIYPVPYAVVSDLWNPDRIPAHLLPYLAWALSVDYWNDAWDEQRKREVIKSAYRTHKFKGTNGAIEEALKPFGVTAKITEWFQTNPTAPPASFGLTRMAEEAISQADYQEMLRIVQKVKPVSRHLSGLTIGVMTYGKLKASGITISGQRTTIYPYIKPKINLSPAGRAAAALQQIDVITINPKANP</sequence>
<dbReference type="Pfam" id="PF09684">
    <property type="entry name" value="Tail_P2_I"/>
    <property type="match status" value="1"/>
</dbReference>
<accession>A0A8S5MP19</accession>
<evidence type="ECO:0000313" key="1">
    <source>
        <dbReference type="EMBL" id="DAD83675.1"/>
    </source>
</evidence>